<feature type="non-terminal residue" evidence="1">
    <location>
        <position position="1"/>
    </location>
</feature>
<reference evidence="1" key="1">
    <citation type="submission" date="2014-12" db="EMBL/GenBank/DDBJ databases">
        <title>Insight into the proteome of Arion vulgaris.</title>
        <authorList>
            <person name="Aradska J."/>
            <person name="Bulat T."/>
            <person name="Smidak R."/>
            <person name="Sarate P."/>
            <person name="Gangsoo J."/>
            <person name="Sialana F."/>
            <person name="Bilban M."/>
            <person name="Lubec G."/>
        </authorList>
    </citation>
    <scope>NUCLEOTIDE SEQUENCE</scope>
    <source>
        <tissue evidence="1">Skin</tissue>
    </source>
</reference>
<dbReference type="InterPro" id="IPR043136">
    <property type="entry name" value="B30.2/SPRY_sf"/>
</dbReference>
<dbReference type="AlphaFoldDB" id="A0A0B6YJD0"/>
<accession>A0A0B6YJD0</accession>
<dbReference type="EMBL" id="HACG01009036">
    <property type="protein sequence ID" value="CEK55901.1"/>
    <property type="molecule type" value="Transcribed_RNA"/>
</dbReference>
<sequence>AYNIQCPVVFNQDFGYFEVEVLNHGKNLKEGCIGLGLVPGNCEPFVMPGWPCHSFGRKEEEERKLP</sequence>
<organism evidence="1">
    <name type="scientific">Arion vulgaris</name>
    <dbReference type="NCBI Taxonomy" id="1028688"/>
    <lineage>
        <taxon>Eukaryota</taxon>
        <taxon>Metazoa</taxon>
        <taxon>Spiralia</taxon>
        <taxon>Lophotrochozoa</taxon>
        <taxon>Mollusca</taxon>
        <taxon>Gastropoda</taxon>
        <taxon>Heterobranchia</taxon>
        <taxon>Euthyneura</taxon>
        <taxon>Panpulmonata</taxon>
        <taxon>Eupulmonata</taxon>
        <taxon>Stylommatophora</taxon>
        <taxon>Helicina</taxon>
        <taxon>Arionoidea</taxon>
        <taxon>Arionidae</taxon>
        <taxon>Arion</taxon>
    </lineage>
</organism>
<gene>
    <name evidence="1" type="primary">ORF26321</name>
</gene>
<name>A0A0B6YJD0_9EUPU</name>
<evidence type="ECO:0000313" key="1">
    <source>
        <dbReference type="EMBL" id="CEK55901.1"/>
    </source>
</evidence>
<proteinExistence type="predicted"/>
<protein>
    <submittedName>
        <fullName evidence="1">Uncharacterized protein</fullName>
    </submittedName>
</protein>
<dbReference type="Gene3D" id="2.60.120.920">
    <property type="match status" value="1"/>
</dbReference>